<reference evidence="1 2" key="1">
    <citation type="submission" date="2016-10" db="EMBL/GenBank/DDBJ databases">
        <authorList>
            <person name="de Groot N.N."/>
        </authorList>
    </citation>
    <scope>NUCLEOTIDE SEQUENCE [LARGE SCALE GENOMIC DNA]</scope>
    <source>
        <strain evidence="1 2">CGMCC 4.6533</strain>
    </source>
</reference>
<sequence>MYARQAAIDPAFAAYQEGTDRIIPVVALYPEDRPARENAPG</sequence>
<evidence type="ECO:0000313" key="2">
    <source>
        <dbReference type="Proteomes" id="UP000199202"/>
    </source>
</evidence>
<evidence type="ECO:0000313" key="1">
    <source>
        <dbReference type="EMBL" id="SDJ64399.1"/>
    </source>
</evidence>
<gene>
    <name evidence="1" type="ORF">SAMN05421869_111298</name>
</gene>
<dbReference type="EMBL" id="FNDJ01000011">
    <property type="protein sequence ID" value="SDJ64399.1"/>
    <property type="molecule type" value="Genomic_DNA"/>
</dbReference>
<dbReference type="Proteomes" id="UP000199202">
    <property type="component" value="Unassembled WGS sequence"/>
</dbReference>
<dbReference type="AlphaFoldDB" id="A0A1G8VEK9"/>
<dbReference type="RefSeq" id="WP_281250037.1">
    <property type="nucleotide sequence ID" value="NZ_FNDJ01000011.1"/>
</dbReference>
<accession>A0A1G8VEK9</accession>
<name>A0A1G8VEK9_9ACTN</name>
<keyword evidence="2" id="KW-1185">Reference proteome</keyword>
<protein>
    <submittedName>
        <fullName evidence="1">Uncharacterized protein</fullName>
    </submittedName>
</protein>
<dbReference type="InterPro" id="IPR012349">
    <property type="entry name" value="Split_barrel_FMN-bd"/>
</dbReference>
<dbReference type="Gene3D" id="2.30.110.10">
    <property type="entry name" value="Electron Transport, Fmn-binding Protein, Chain A"/>
    <property type="match status" value="1"/>
</dbReference>
<organism evidence="1 2">
    <name type="scientific">Nonomuraea jiangxiensis</name>
    <dbReference type="NCBI Taxonomy" id="633440"/>
    <lineage>
        <taxon>Bacteria</taxon>
        <taxon>Bacillati</taxon>
        <taxon>Actinomycetota</taxon>
        <taxon>Actinomycetes</taxon>
        <taxon>Streptosporangiales</taxon>
        <taxon>Streptosporangiaceae</taxon>
        <taxon>Nonomuraea</taxon>
    </lineage>
</organism>
<proteinExistence type="predicted"/>